<organism evidence="2 3">
    <name type="scientific">Telluria mixta</name>
    <dbReference type="NCBI Taxonomy" id="34071"/>
    <lineage>
        <taxon>Bacteria</taxon>
        <taxon>Pseudomonadati</taxon>
        <taxon>Pseudomonadota</taxon>
        <taxon>Betaproteobacteria</taxon>
        <taxon>Burkholderiales</taxon>
        <taxon>Oxalobacteraceae</taxon>
        <taxon>Telluria group</taxon>
        <taxon>Telluria</taxon>
    </lineage>
</organism>
<reference evidence="2" key="1">
    <citation type="submission" date="2022-08" db="EMBL/GenBank/DDBJ databases">
        <title>Reclassification of Massilia species as members of the genera Telluria, Duganella, Pseudoduganella, Mokoshia gen. nov. and Zemynaea gen. nov. using orthogonal and non-orthogonal genome-based approaches.</title>
        <authorList>
            <person name="Bowman J.P."/>
        </authorList>
    </citation>
    <scope>NUCLEOTIDE SEQUENCE</scope>
    <source>
        <strain evidence="2">LMG 11547</strain>
    </source>
</reference>
<dbReference type="RefSeq" id="WP_259450402.1">
    <property type="nucleotide sequence ID" value="NZ_CP119520.1"/>
</dbReference>
<dbReference type="Gene3D" id="3.30.1150.10">
    <property type="match status" value="1"/>
</dbReference>
<proteinExistence type="predicted"/>
<comment type="caution">
    <text evidence="2">The sequence shown here is derived from an EMBL/GenBank/DDBJ whole genome shotgun (WGS) entry which is preliminary data.</text>
</comment>
<name>A0ABT2C1S6_9BURK</name>
<dbReference type="Proteomes" id="UP001165263">
    <property type="component" value="Unassembled WGS sequence"/>
</dbReference>
<dbReference type="SUPFAM" id="SSF74653">
    <property type="entry name" value="TolA/TonB C-terminal domain"/>
    <property type="match status" value="1"/>
</dbReference>
<feature type="compositionally biased region" description="Basic and acidic residues" evidence="1">
    <location>
        <begin position="54"/>
        <end position="79"/>
    </location>
</feature>
<evidence type="ECO:0000313" key="3">
    <source>
        <dbReference type="Proteomes" id="UP001165263"/>
    </source>
</evidence>
<feature type="compositionally biased region" description="Low complexity" evidence="1">
    <location>
        <begin position="80"/>
        <end position="101"/>
    </location>
</feature>
<feature type="compositionally biased region" description="Basic and acidic residues" evidence="1">
    <location>
        <begin position="102"/>
        <end position="129"/>
    </location>
</feature>
<dbReference type="Pfam" id="PF13103">
    <property type="entry name" value="TonB_2"/>
    <property type="match status" value="1"/>
</dbReference>
<feature type="compositionally biased region" description="Basic and acidic residues" evidence="1">
    <location>
        <begin position="138"/>
        <end position="147"/>
    </location>
</feature>
<protein>
    <submittedName>
        <fullName evidence="2">TonB C-terminal domain-containing protein</fullName>
    </submittedName>
</protein>
<evidence type="ECO:0000313" key="2">
    <source>
        <dbReference type="EMBL" id="MCS0631329.1"/>
    </source>
</evidence>
<feature type="region of interest" description="Disordered" evidence="1">
    <location>
        <begin position="54"/>
        <end position="196"/>
    </location>
</feature>
<keyword evidence="3" id="KW-1185">Reference proteome</keyword>
<dbReference type="EMBL" id="JANUHC010000006">
    <property type="protein sequence ID" value="MCS0631329.1"/>
    <property type="molecule type" value="Genomic_DNA"/>
</dbReference>
<accession>A0ABT2C1S6</accession>
<gene>
    <name evidence="2" type="ORF">NX786_18530</name>
</gene>
<evidence type="ECO:0000256" key="1">
    <source>
        <dbReference type="SAM" id="MobiDB-lite"/>
    </source>
</evidence>
<feature type="compositionally biased region" description="Gly residues" evidence="1">
    <location>
        <begin position="177"/>
        <end position="187"/>
    </location>
</feature>
<sequence>MQERERERALRRDAEEARLRLDTEDRLRAEAEQQRQRLAEQSAQYETALAEEAQAKVRQEAEERRLAERRRVEQAEQERAQQLAEQQRLQQAEQERAQQLAEQRRAEEAVRQQLAEQERARRLAEEQSRQEQAQAEQAARRQAEENARLAQEQARQARERAVPDSPLPGPARAGADGSSGDGGGRGNGILPRGALGGDLASRAREMMRGIDMSTPVPRAVQPAEDAARAVRRALAEAARRDIPLRMYMDSVRQKIERNAVLSEAQLAADVVRTDPIVSVAIRSDGSVEDVTILRSSGRADIDDFVRRIVRLNARYSAFPPNVAANYDVIELRRVWRFAGVLRLMEEMR</sequence>